<evidence type="ECO:0000313" key="1">
    <source>
        <dbReference type="EMBL" id="KAF0036005.1"/>
    </source>
</evidence>
<comment type="caution">
    <text evidence="1">The sequence shown here is derived from an EMBL/GenBank/DDBJ whole genome shotgun (WGS) entry which is preliminary data.</text>
</comment>
<organism evidence="1 2">
    <name type="scientific">Scophthalmus maximus</name>
    <name type="common">Turbot</name>
    <name type="synonym">Psetta maxima</name>
    <dbReference type="NCBI Taxonomy" id="52904"/>
    <lineage>
        <taxon>Eukaryota</taxon>
        <taxon>Metazoa</taxon>
        <taxon>Chordata</taxon>
        <taxon>Craniata</taxon>
        <taxon>Vertebrata</taxon>
        <taxon>Euteleostomi</taxon>
        <taxon>Actinopterygii</taxon>
        <taxon>Neopterygii</taxon>
        <taxon>Teleostei</taxon>
        <taxon>Neoteleostei</taxon>
        <taxon>Acanthomorphata</taxon>
        <taxon>Carangaria</taxon>
        <taxon>Pleuronectiformes</taxon>
        <taxon>Pleuronectoidei</taxon>
        <taxon>Scophthalmidae</taxon>
        <taxon>Scophthalmus</taxon>
    </lineage>
</organism>
<dbReference type="AlphaFoldDB" id="A0A6A4STK4"/>
<dbReference type="EMBL" id="VEVO01000010">
    <property type="protein sequence ID" value="KAF0036005.1"/>
    <property type="molecule type" value="Genomic_DNA"/>
</dbReference>
<protein>
    <submittedName>
        <fullName evidence="1">Uncharacterized protein</fullName>
    </submittedName>
</protein>
<accession>A0A6A4STK4</accession>
<proteinExistence type="predicted"/>
<dbReference type="Proteomes" id="UP000438429">
    <property type="component" value="Unassembled WGS sequence"/>
</dbReference>
<gene>
    <name evidence="1" type="ORF">F2P81_011317</name>
</gene>
<sequence length="171" mass="19121">MLMKSGINALRCGCDQRRAMQMIHITIRMRYLLEHRKFLALAPVGCGGVRAAALTDSMSGKFCCDLNCATYGEEAIRAAHSRMHNFLKVNPYKKCLCNGCNWWSQNPPMVNALSLAIRDQTACTTTLLFVDAALLASRLMCCTYTHSHTSFYEDVFGKTWVDILGRISTVV</sequence>
<reference evidence="1 2" key="1">
    <citation type="submission" date="2019-06" db="EMBL/GenBank/DDBJ databases">
        <title>Draft genomes of female and male turbot (Scophthalmus maximus).</title>
        <authorList>
            <person name="Xu H."/>
            <person name="Xu X.-W."/>
            <person name="Shao C."/>
            <person name="Chen S."/>
        </authorList>
    </citation>
    <scope>NUCLEOTIDE SEQUENCE [LARGE SCALE GENOMIC DNA]</scope>
    <source>
        <strain evidence="1">Ysfricsl-2016a</strain>
        <tissue evidence="1">Blood</tissue>
    </source>
</reference>
<name>A0A6A4STK4_SCOMX</name>
<evidence type="ECO:0000313" key="2">
    <source>
        <dbReference type="Proteomes" id="UP000438429"/>
    </source>
</evidence>